<feature type="signal peptide" evidence="1">
    <location>
        <begin position="1"/>
        <end position="20"/>
    </location>
</feature>
<dbReference type="EMBL" id="LROM01000085">
    <property type="protein sequence ID" value="OFA00012.1"/>
    <property type="molecule type" value="Genomic_DNA"/>
</dbReference>
<feature type="chain" id="PRO_5009207329" evidence="1">
    <location>
        <begin position="21"/>
        <end position="349"/>
    </location>
</feature>
<organism evidence="2 3">
    <name type="scientific">Duganella phyllosphaerae</name>
    <dbReference type="NCBI Taxonomy" id="762836"/>
    <lineage>
        <taxon>Bacteria</taxon>
        <taxon>Pseudomonadati</taxon>
        <taxon>Pseudomonadota</taxon>
        <taxon>Betaproteobacteria</taxon>
        <taxon>Burkholderiales</taxon>
        <taxon>Oxalobacteraceae</taxon>
        <taxon>Telluria group</taxon>
        <taxon>Duganella</taxon>
    </lineage>
</organism>
<dbReference type="AlphaFoldDB" id="A0A1E7WLW9"/>
<dbReference type="RefSeq" id="WP_229255343.1">
    <property type="nucleotide sequence ID" value="NZ_LROM01000085.1"/>
</dbReference>
<sequence length="349" mass="37455">MFAYSCIVTAGLLLATGATAQPAQQSTPMPQEAGAVARVDVSATRDPVDKSYRKMIEGMDRFERLHALAPQATLRFQLLPRLPTTVLDGITLRVAGDSVSLPVTVAPDHTFTLPRDARALAQDASLIASRKTSTMTWRALVRSPGVPAGMRRLGDLRLECQGGVAAGLLSNNAQAFAWLDGLLTHPDSVCGSADGNYLFFAERPLFGVTARHGARTAALPFDLLYAGGAQTPATLPYCDCQVLLDRSYYAPLWDTSWPDDTLLAFEYMDDPPATMLAPGYGNTADVRAKLGPATALQFDTGMQVWRYRYPQATSQGSGKGSDGPPAFAEFVILFGPDGVARKARLTEPL</sequence>
<dbReference type="PATRIC" id="fig|762836.4.peg.2555"/>
<keyword evidence="1" id="KW-0732">Signal</keyword>
<evidence type="ECO:0000313" key="2">
    <source>
        <dbReference type="EMBL" id="OFA00012.1"/>
    </source>
</evidence>
<evidence type="ECO:0000313" key="3">
    <source>
        <dbReference type="Proteomes" id="UP000175989"/>
    </source>
</evidence>
<name>A0A1E7WLW9_9BURK</name>
<dbReference type="Proteomes" id="UP000175989">
    <property type="component" value="Unassembled WGS sequence"/>
</dbReference>
<protein>
    <submittedName>
        <fullName evidence="2">Uncharacterized protein</fullName>
    </submittedName>
</protein>
<evidence type="ECO:0000256" key="1">
    <source>
        <dbReference type="SAM" id="SignalP"/>
    </source>
</evidence>
<keyword evidence="3" id="KW-1185">Reference proteome</keyword>
<gene>
    <name evidence="2" type="ORF">DUPY_24770</name>
</gene>
<reference evidence="3" key="1">
    <citation type="journal article" date="2016" name="Front. Microbiol.">
        <title>Molecular Keys to the Janthinobacterium and Duganella spp. Interaction with the Plant Pathogen Fusarium graminearum.</title>
        <authorList>
            <person name="Haack F.S."/>
            <person name="Poehlein A."/>
            <person name="Kroger C."/>
            <person name="Voigt C.A."/>
            <person name="Piepenbring M."/>
            <person name="Bode H.B."/>
            <person name="Daniel R."/>
            <person name="Schafer W."/>
            <person name="Streit W.R."/>
        </authorList>
    </citation>
    <scope>NUCLEOTIDE SEQUENCE [LARGE SCALE GENOMIC DNA]</scope>
    <source>
        <strain evidence="3">T54</strain>
    </source>
</reference>
<accession>A0A1E7WLW9</accession>
<comment type="caution">
    <text evidence="2">The sequence shown here is derived from an EMBL/GenBank/DDBJ whole genome shotgun (WGS) entry which is preliminary data.</text>
</comment>
<proteinExistence type="predicted"/>